<dbReference type="InterPro" id="IPR012910">
    <property type="entry name" value="Plug_dom"/>
</dbReference>
<evidence type="ECO:0000256" key="7">
    <source>
        <dbReference type="PROSITE-ProRule" id="PRU01360"/>
    </source>
</evidence>
<keyword evidence="8" id="KW-0732">Signal</keyword>
<dbReference type="Gene3D" id="2.40.170.20">
    <property type="entry name" value="TonB-dependent receptor, beta-barrel domain"/>
    <property type="match status" value="1"/>
</dbReference>
<gene>
    <name evidence="10" type="ORF">EKH83_13840</name>
</gene>
<feature type="domain" description="TonB-dependent receptor plug" evidence="9">
    <location>
        <begin position="116"/>
        <end position="246"/>
    </location>
</feature>
<dbReference type="SUPFAM" id="SSF56935">
    <property type="entry name" value="Porins"/>
    <property type="match status" value="1"/>
</dbReference>
<dbReference type="Proteomes" id="UP000290848">
    <property type="component" value="Unassembled WGS sequence"/>
</dbReference>
<dbReference type="SUPFAM" id="SSF49464">
    <property type="entry name" value="Carboxypeptidase regulatory domain-like"/>
    <property type="match status" value="1"/>
</dbReference>
<keyword evidence="6 7" id="KW-0998">Cell outer membrane</keyword>
<dbReference type="InterPro" id="IPR023996">
    <property type="entry name" value="TonB-dep_OMP_SusC/RagA"/>
</dbReference>
<dbReference type="Gene3D" id="2.60.40.1120">
    <property type="entry name" value="Carboxypeptidase-like, regulatory domain"/>
    <property type="match status" value="1"/>
</dbReference>
<evidence type="ECO:0000313" key="10">
    <source>
        <dbReference type="EMBL" id="RXF68800.1"/>
    </source>
</evidence>
<dbReference type="AlphaFoldDB" id="A0A4Q0M6V6"/>
<organism evidence="10 11">
    <name type="scientific">Arcticibacter tournemirensis</name>
    <dbReference type="NCBI Taxonomy" id="699437"/>
    <lineage>
        <taxon>Bacteria</taxon>
        <taxon>Pseudomonadati</taxon>
        <taxon>Bacteroidota</taxon>
        <taxon>Sphingobacteriia</taxon>
        <taxon>Sphingobacteriales</taxon>
        <taxon>Sphingobacteriaceae</taxon>
        <taxon>Arcticibacter</taxon>
    </lineage>
</organism>
<sequence length="1020" mass="110595">MKKWLLLVSLGLFFLPDLTAQQRRVTGKVTAAEDGTPLPGVSVKVKGSNAGTSTAADGSYSINVNQGQVLVFSFVGATTLERVVGTSNVMNVALRSDARALNEVVVTALGVRQDRRSLGYAVQEISSSDIAASNQANPLNALKGRATGVQITSGGGAAGAGSRIQIRGVNSLNPSANNQPLFVIDGIPISNNTDQFGIDPNTRAGGDVFQNTNRAADINPEDIETISILRGPAASVLYGLRAANGAIVITTKSGKAGVTSYNYKVSYSFDDVATVPPIQTTFGNGNNNAFVSSVNTWGPKIDPSLPVYNPYDLFFKTGNQLQNSFTFSGGNEKATYFTSISNLDQAGVVPNSSYGRTSIRIAGTLKASDKFKFDGSANYINSGGSNPRTGVNSGAINYLLRHTNTADPSDYLMADGSQKVYNSGIDNPFYFAENAYLKDNVNRILGNVGVDFTANKWLSFNYKAGIDHYTDFRSAYIEQGLIVNRQGAMTEQRVSYNEINSNFIAKAVKDFNEKWTGTFLLGHSFTNIKQTNVSMNGTQAIAPNFESINNYSVYTTTTYPGEKNIIGVFADAKIGYDNTLYLDLTARNDWSSTLPKSNRSFFYPSASLSYVFSETLGLSDNPVMNFGKLRFSYAEVGKDADPYQIGMYYSTLQAFDGIGGVRREVRVGSENLRPERTKGLEMGGEFKFLRDRVSLDANYAITNSIDQIVPVPISFGSGFDVYVTNAGKIRNRSLELQVNASLINKRDLRWSVNANWARTKGRVLAMPEGVKEIIFNPESPWVKQIIKEGGRPGDWYGWPLLRVNSPGDPNDGQLIIGANGLPSITSVLADNYLVGNAYPDWTGGVGSSLTYKGIALSFLFNFRKGGDVFDISRRQRYETGIGAETELRNASVIFKGVKNTGTADNPVYVRNDIPATIDQTFYNASFNYRLASENNGLQDGSWVRLQNVSLSYNLPKSVLRKTFINSASLSVTANNLWVSTPFVGFDPEGSTYGAGSNAVGYVGTGVPTTRSFFMGLNVNF</sequence>
<evidence type="ECO:0000256" key="6">
    <source>
        <dbReference type="ARBA" id="ARBA00023237"/>
    </source>
</evidence>
<dbReference type="InterPro" id="IPR037066">
    <property type="entry name" value="Plug_dom_sf"/>
</dbReference>
<keyword evidence="2 7" id="KW-0813">Transport</keyword>
<evidence type="ECO:0000256" key="4">
    <source>
        <dbReference type="ARBA" id="ARBA00022692"/>
    </source>
</evidence>
<comment type="similarity">
    <text evidence="7">Belongs to the TonB-dependent receptor family.</text>
</comment>
<protein>
    <submittedName>
        <fullName evidence="10">SusC/RagA family TonB-linked outer membrane protein</fullName>
    </submittedName>
</protein>
<dbReference type="EMBL" id="RXOC01000009">
    <property type="protein sequence ID" value="RXF68800.1"/>
    <property type="molecule type" value="Genomic_DNA"/>
</dbReference>
<feature type="chain" id="PRO_5020302810" evidence="8">
    <location>
        <begin position="21"/>
        <end position="1020"/>
    </location>
</feature>
<feature type="signal peptide" evidence="8">
    <location>
        <begin position="1"/>
        <end position="20"/>
    </location>
</feature>
<name>A0A4Q0M6V6_9SPHI</name>
<reference evidence="10 11" key="1">
    <citation type="submission" date="2018-12" db="EMBL/GenBank/DDBJ databases">
        <title>The Draft Genome Sequence of the Soil Bacterium Pedobacter tournemirensis R1.</title>
        <authorList>
            <person name="He J."/>
        </authorList>
    </citation>
    <scope>NUCLEOTIDE SEQUENCE [LARGE SCALE GENOMIC DNA]</scope>
    <source>
        <strain evidence="10 11">R1</strain>
    </source>
</reference>
<dbReference type="Pfam" id="PF07715">
    <property type="entry name" value="Plug"/>
    <property type="match status" value="1"/>
</dbReference>
<proteinExistence type="inferred from homology"/>
<dbReference type="PROSITE" id="PS52016">
    <property type="entry name" value="TONB_DEPENDENT_REC_3"/>
    <property type="match status" value="1"/>
</dbReference>
<evidence type="ECO:0000256" key="1">
    <source>
        <dbReference type="ARBA" id="ARBA00004571"/>
    </source>
</evidence>
<keyword evidence="3 7" id="KW-1134">Transmembrane beta strand</keyword>
<comment type="subcellular location">
    <subcellularLocation>
        <location evidence="1 7">Cell outer membrane</location>
        <topology evidence="1 7">Multi-pass membrane protein</topology>
    </subcellularLocation>
</comment>
<dbReference type="InterPro" id="IPR039426">
    <property type="entry name" value="TonB-dep_rcpt-like"/>
</dbReference>
<accession>A0A4Q0M6V6</accession>
<evidence type="ECO:0000256" key="3">
    <source>
        <dbReference type="ARBA" id="ARBA00022452"/>
    </source>
</evidence>
<dbReference type="NCBIfam" id="TIGR04056">
    <property type="entry name" value="OMP_RagA_SusC"/>
    <property type="match status" value="1"/>
</dbReference>
<evidence type="ECO:0000313" key="11">
    <source>
        <dbReference type="Proteomes" id="UP000290848"/>
    </source>
</evidence>
<evidence type="ECO:0000256" key="8">
    <source>
        <dbReference type="SAM" id="SignalP"/>
    </source>
</evidence>
<keyword evidence="4 7" id="KW-0812">Transmembrane</keyword>
<evidence type="ECO:0000256" key="5">
    <source>
        <dbReference type="ARBA" id="ARBA00023136"/>
    </source>
</evidence>
<keyword evidence="5 7" id="KW-0472">Membrane</keyword>
<dbReference type="InterPro" id="IPR036942">
    <property type="entry name" value="Beta-barrel_TonB_sf"/>
</dbReference>
<dbReference type="InterPro" id="IPR008969">
    <property type="entry name" value="CarboxyPept-like_regulatory"/>
</dbReference>
<dbReference type="Gene3D" id="2.170.130.10">
    <property type="entry name" value="TonB-dependent receptor, plug domain"/>
    <property type="match status" value="1"/>
</dbReference>
<dbReference type="RefSeq" id="WP_128770042.1">
    <property type="nucleotide sequence ID" value="NZ_RXOC01000009.1"/>
</dbReference>
<evidence type="ECO:0000259" key="9">
    <source>
        <dbReference type="Pfam" id="PF07715"/>
    </source>
</evidence>
<evidence type="ECO:0000256" key="2">
    <source>
        <dbReference type="ARBA" id="ARBA00022448"/>
    </source>
</evidence>
<comment type="caution">
    <text evidence="10">The sequence shown here is derived from an EMBL/GenBank/DDBJ whole genome shotgun (WGS) entry which is preliminary data.</text>
</comment>
<dbReference type="GO" id="GO:0009279">
    <property type="term" value="C:cell outer membrane"/>
    <property type="evidence" value="ECO:0007669"/>
    <property type="project" value="UniProtKB-SubCell"/>
</dbReference>
<dbReference type="Pfam" id="PF13715">
    <property type="entry name" value="CarbopepD_reg_2"/>
    <property type="match status" value="1"/>
</dbReference>